<evidence type="ECO:0000259" key="8">
    <source>
        <dbReference type="PROSITE" id="PS50931"/>
    </source>
</evidence>
<gene>
    <name evidence="9" type="ORF">GUK36_04075</name>
</gene>
<dbReference type="FunFam" id="1.10.10.10:FF:000001">
    <property type="entry name" value="LysR family transcriptional regulator"/>
    <property type="match status" value="1"/>
</dbReference>
<dbReference type="GO" id="GO:0003700">
    <property type="term" value="F:DNA-binding transcription factor activity"/>
    <property type="evidence" value="ECO:0007669"/>
    <property type="project" value="InterPro"/>
</dbReference>
<dbReference type="RefSeq" id="WP_018242368.1">
    <property type="nucleotide sequence ID" value="NZ_CP121635.1"/>
</dbReference>
<name>A0A6P0DA46_RHILE</name>
<sequence>MIGRGNRPDFFRLRTLRELSRRETMAAVADALGISSSAVSQQIAQLEDEVGIPLVERRGRGVMLTPAGQRLVLHADRIFAVVEEAKTDIAELQNIVAGDLRIAAQPSAASSFIPAAMRELAIHHPHLNIVMTTMGPAEGVAALRAWQADIVVADDISFDPHTLEGTADTLFLCRDQLFVLLPAGHRLESEPVIELAQLRDEHWALDVASSAYSMTIRKACRDIGFEPVINGFSDSFEVVFALVEAGCSISVMPGLALRDFREGLTVKPLAPAAYRGIHAISRRGEVRNPKVAAVLDQLVKSAPRDLNRS</sequence>
<dbReference type="PANTHER" id="PTHR30419">
    <property type="entry name" value="HTH-TYPE TRANSCRIPTIONAL REGULATOR YBHD"/>
    <property type="match status" value="1"/>
</dbReference>
<comment type="caution">
    <text evidence="9">The sequence shown here is derived from an EMBL/GenBank/DDBJ whole genome shotgun (WGS) entry which is preliminary data.</text>
</comment>
<dbReference type="EMBL" id="WXXP01000002">
    <property type="protein sequence ID" value="NEK48602.1"/>
    <property type="molecule type" value="Genomic_DNA"/>
</dbReference>
<evidence type="ECO:0000256" key="5">
    <source>
        <dbReference type="ARBA" id="ARBA00054626"/>
    </source>
</evidence>
<keyword evidence="3" id="KW-0238">DNA-binding</keyword>
<dbReference type="SUPFAM" id="SSF46785">
    <property type="entry name" value="Winged helix' DNA-binding domain"/>
    <property type="match status" value="1"/>
</dbReference>
<dbReference type="InterPro" id="IPR011991">
    <property type="entry name" value="ArsR-like_HTH"/>
</dbReference>
<comment type="similarity">
    <text evidence="1">Belongs to the LysR transcriptional regulatory family.</text>
</comment>
<dbReference type="InterPro" id="IPR000847">
    <property type="entry name" value="LysR_HTH_N"/>
</dbReference>
<dbReference type="Gene3D" id="1.10.10.10">
    <property type="entry name" value="Winged helix-like DNA-binding domain superfamily/Winged helix DNA-binding domain"/>
    <property type="match status" value="1"/>
</dbReference>
<feature type="domain" description="HTH lysR-type" evidence="8">
    <location>
        <begin position="8"/>
        <end position="65"/>
    </location>
</feature>
<protein>
    <recommendedName>
        <fullName evidence="6">HTH-type transcriptional regulator TtuA</fullName>
    </recommendedName>
    <alternativeName>
        <fullName evidence="7">Tartrate utilization transcriptional regulator</fullName>
    </alternativeName>
</protein>
<dbReference type="SUPFAM" id="SSF53850">
    <property type="entry name" value="Periplasmic binding protein-like II"/>
    <property type="match status" value="1"/>
</dbReference>
<accession>A0A6P0DA46</accession>
<evidence type="ECO:0000256" key="3">
    <source>
        <dbReference type="ARBA" id="ARBA00023125"/>
    </source>
</evidence>
<dbReference type="GO" id="GO:0005829">
    <property type="term" value="C:cytosol"/>
    <property type="evidence" value="ECO:0007669"/>
    <property type="project" value="TreeGrafter"/>
</dbReference>
<dbReference type="GO" id="GO:0003677">
    <property type="term" value="F:DNA binding"/>
    <property type="evidence" value="ECO:0007669"/>
    <property type="project" value="UniProtKB-KW"/>
</dbReference>
<dbReference type="AlphaFoldDB" id="A0A6P0DA46"/>
<organism evidence="9 10">
    <name type="scientific">Rhizobium leguminosarum</name>
    <dbReference type="NCBI Taxonomy" id="384"/>
    <lineage>
        <taxon>Bacteria</taxon>
        <taxon>Pseudomonadati</taxon>
        <taxon>Pseudomonadota</taxon>
        <taxon>Alphaproteobacteria</taxon>
        <taxon>Hyphomicrobiales</taxon>
        <taxon>Rhizobiaceae</taxon>
        <taxon>Rhizobium/Agrobacterium group</taxon>
        <taxon>Rhizobium</taxon>
    </lineage>
</organism>
<evidence type="ECO:0000313" key="10">
    <source>
        <dbReference type="Proteomes" id="UP000471409"/>
    </source>
</evidence>
<dbReference type="InterPro" id="IPR050950">
    <property type="entry name" value="HTH-type_LysR_regulators"/>
</dbReference>
<dbReference type="CDD" id="cd08423">
    <property type="entry name" value="PBP2_LTTR_like_6"/>
    <property type="match status" value="1"/>
</dbReference>
<dbReference type="InterPro" id="IPR036388">
    <property type="entry name" value="WH-like_DNA-bd_sf"/>
</dbReference>
<dbReference type="PROSITE" id="PS50931">
    <property type="entry name" value="HTH_LYSR"/>
    <property type="match status" value="1"/>
</dbReference>
<evidence type="ECO:0000313" key="9">
    <source>
        <dbReference type="EMBL" id="NEK48602.1"/>
    </source>
</evidence>
<proteinExistence type="inferred from homology"/>
<dbReference type="Pfam" id="PF03466">
    <property type="entry name" value="LysR_substrate"/>
    <property type="match status" value="1"/>
</dbReference>
<evidence type="ECO:0000256" key="2">
    <source>
        <dbReference type="ARBA" id="ARBA00023015"/>
    </source>
</evidence>
<keyword evidence="4" id="KW-0804">Transcription</keyword>
<evidence type="ECO:0000256" key="1">
    <source>
        <dbReference type="ARBA" id="ARBA00009437"/>
    </source>
</evidence>
<dbReference type="Pfam" id="PF00126">
    <property type="entry name" value="HTH_1"/>
    <property type="match status" value="1"/>
</dbReference>
<evidence type="ECO:0000256" key="4">
    <source>
        <dbReference type="ARBA" id="ARBA00023163"/>
    </source>
</evidence>
<dbReference type="Gene3D" id="3.40.190.10">
    <property type="entry name" value="Periplasmic binding protein-like II"/>
    <property type="match status" value="2"/>
</dbReference>
<dbReference type="CDD" id="cd00090">
    <property type="entry name" value="HTH_ARSR"/>
    <property type="match status" value="1"/>
</dbReference>
<reference evidence="9 10" key="1">
    <citation type="submission" date="2020-01" db="EMBL/GenBank/DDBJ databases">
        <title>Rhizobium genotypes associated with high levels of biological nitrogen fixation by grain legumes in a temperate-maritime cropping system.</title>
        <authorList>
            <person name="Maluk M."/>
            <person name="Francesc Ferrando Molina F."/>
            <person name="Lopez Del Egido L."/>
            <person name="Lafos M."/>
            <person name="Langarica-Fuentes A."/>
            <person name="Gebre Yohannes G."/>
            <person name="Young M.W."/>
            <person name="Martin P."/>
            <person name="Gantlett R."/>
            <person name="Kenicer G."/>
            <person name="Hawes C."/>
            <person name="Begg G.S."/>
            <person name="Quilliam R.S."/>
            <person name="Squire G.R."/>
            <person name="Poole P.S."/>
            <person name="Young P.W."/>
            <person name="Iannetta P.M."/>
            <person name="James E.K."/>
        </authorList>
    </citation>
    <scope>NUCLEOTIDE SEQUENCE [LARGE SCALE GENOMIC DNA]</scope>
    <source>
        <strain evidence="9 10">JHI944</strain>
    </source>
</reference>
<dbReference type="Proteomes" id="UP000471409">
    <property type="component" value="Unassembled WGS sequence"/>
</dbReference>
<evidence type="ECO:0000256" key="7">
    <source>
        <dbReference type="ARBA" id="ARBA00083243"/>
    </source>
</evidence>
<dbReference type="InterPro" id="IPR036390">
    <property type="entry name" value="WH_DNA-bd_sf"/>
</dbReference>
<dbReference type="InterPro" id="IPR005119">
    <property type="entry name" value="LysR_subst-bd"/>
</dbReference>
<evidence type="ECO:0000256" key="6">
    <source>
        <dbReference type="ARBA" id="ARBA00067332"/>
    </source>
</evidence>
<comment type="function">
    <text evidence="5">Transcriptional regulator of the ttuABCDE tartrate utilization operon.</text>
</comment>
<keyword evidence="2" id="KW-0805">Transcription regulation</keyword>